<sequence>MWASSDGCERLSVEEAMRTDDMPLIPALPVSARDAMEIHGAIGGAVAPAGWQGRKDGPVYRLGPGPAVLNLTYLGNDTMATIENVFAIIEGAEEPDRYVILGNHRDAWTFGASDPNSGTAAMIETGSTEWVEENQEMLSSRAVAYLNIDVSVVDPGFLPSTTPQLDKLLQEITKVVLRLGDGGSDYSAFAQHAGIPSMNIVFGEGPGYPVYHSLYDDYVWMAKFGDPGFRRHVAAASIWGMMALRLANDEIIPFNYMSYASELEAYTKVLENGLKGTTVTCSPLYNSIKDLRTAATKANNEQKEYFVYLYPAVKTCKLACLAL</sequence>
<dbReference type="GO" id="GO:0004180">
    <property type="term" value="F:carboxypeptidase activity"/>
    <property type="evidence" value="ECO:0007669"/>
    <property type="project" value="UniProtKB-KW"/>
</dbReference>
<dbReference type="Proteomes" id="UP000275267">
    <property type="component" value="Unassembled WGS sequence"/>
</dbReference>
<name>A0A3L6STB2_PANMI</name>
<dbReference type="SUPFAM" id="SSF47672">
    <property type="entry name" value="Transferrin receptor-like dimerisation domain"/>
    <property type="match status" value="1"/>
</dbReference>
<keyword evidence="2" id="KW-0121">Carboxypeptidase</keyword>
<dbReference type="PANTHER" id="PTHR10404:SF45">
    <property type="entry name" value="OS01G0740500 PROTEIN"/>
    <property type="match status" value="1"/>
</dbReference>
<keyword evidence="1" id="KW-0325">Glycoprotein</keyword>
<accession>A0A3L6STB2</accession>
<dbReference type="PANTHER" id="PTHR10404">
    <property type="entry name" value="N-ACETYLATED-ALPHA-LINKED ACIDIC DIPEPTIDASE"/>
    <property type="match status" value="1"/>
</dbReference>
<dbReference type="SUPFAM" id="SSF53187">
    <property type="entry name" value="Zn-dependent exopeptidases"/>
    <property type="match status" value="1"/>
</dbReference>
<evidence type="ECO:0000313" key="2">
    <source>
        <dbReference type="EMBL" id="RLN24743.1"/>
    </source>
</evidence>
<dbReference type="InterPro" id="IPR046450">
    <property type="entry name" value="PA_dom_sf"/>
</dbReference>
<keyword evidence="2" id="KW-0645">Protease</keyword>
<evidence type="ECO:0000256" key="1">
    <source>
        <dbReference type="ARBA" id="ARBA00023180"/>
    </source>
</evidence>
<dbReference type="SUPFAM" id="SSF52025">
    <property type="entry name" value="PA domain"/>
    <property type="match status" value="1"/>
</dbReference>
<organism evidence="2 3">
    <name type="scientific">Panicum miliaceum</name>
    <name type="common">Proso millet</name>
    <name type="synonym">Broomcorn millet</name>
    <dbReference type="NCBI Taxonomy" id="4540"/>
    <lineage>
        <taxon>Eukaryota</taxon>
        <taxon>Viridiplantae</taxon>
        <taxon>Streptophyta</taxon>
        <taxon>Embryophyta</taxon>
        <taxon>Tracheophyta</taxon>
        <taxon>Spermatophyta</taxon>
        <taxon>Magnoliopsida</taxon>
        <taxon>Liliopsida</taxon>
        <taxon>Poales</taxon>
        <taxon>Poaceae</taxon>
        <taxon>PACMAD clade</taxon>
        <taxon>Panicoideae</taxon>
        <taxon>Panicodae</taxon>
        <taxon>Paniceae</taxon>
        <taxon>Panicinae</taxon>
        <taxon>Panicum</taxon>
        <taxon>Panicum sect. Panicum</taxon>
    </lineage>
</organism>
<dbReference type="Gene3D" id="3.50.30.30">
    <property type="match status" value="1"/>
</dbReference>
<dbReference type="InterPro" id="IPR036757">
    <property type="entry name" value="TFR-like_dimer_dom_sf"/>
</dbReference>
<dbReference type="OrthoDB" id="5841748at2759"/>
<protein>
    <submittedName>
        <fullName evidence="2">Glutamate carboxypeptidase 2</fullName>
    </submittedName>
</protein>
<proteinExistence type="predicted"/>
<gene>
    <name evidence="2" type="ORF">C2845_PM07G22440</name>
</gene>
<comment type="caution">
    <text evidence="2">The sequence shown here is derived from an EMBL/GenBank/DDBJ whole genome shotgun (WGS) entry which is preliminary data.</text>
</comment>
<dbReference type="InterPro" id="IPR039373">
    <property type="entry name" value="Peptidase_M28B"/>
</dbReference>
<evidence type="ECO:0000313" key="3">
    <source>
        <dbReference type="Proteomes" id="UP000275267"/>
    </source>
</evidence>
<keyword evidence="3" id="KW-1185">Reference proteome</keyword>
<keyword evidence="2" id="KW-0378">Hydrolase</keyword>
<reference evidence="3" key="1">
    <citation type="journal article" date="2019" name="Nat. Commun.">
        <title>The genome of broomcorn millet.</title>
        <authorList>
            <person name="Zou C."/>
            <person name="Miki D."/>
            <person name="Li D."/>
            <person name="Tang Q."/>
            <person name="Xiao L."/>
            <person name="Rajput S."/>
            <person name="Deng P."/>
            <person name="Jia W."/>
            <person name="Huang R."/>
            <person name="Zhang M."/>
            <person name="Sun Y."/>
            <person name="Hu J."/>
            <person name="Fu X."/>
            <person name="Schnable P.S."/>
            <person name="Li F."/>
            <person name="Zhang H."/>
            <person name="Feng B."/>
            <person name="Zhu X."/>
            <person name="Liu R."/>
            <person name="Schnable J.C."/>
            <person name="Zhu J.-K."/>
            <person name="Zhang H."/>
        </authorList>
    </citation>
    <scope>NUCLEOTIDE SEQUENCE [LARGE SCALE GENOMIC DNA]</scope>
</reference>
<dbReference type="AlphaFoldDB" id="A0A3L6STB2"/>
<dbReference type="STRING" id="4540.A0A3L6STB2"/>
<dbReference type="Gene3D" id="3.40.630.10">
    <property type="entry name" value="Zn peptidases"/>
    <property type="match status" value="2"/>
</dbReference>
<dbReference type="EMBL" id="PQIB02000004">
    <property type="protein sequence ID" value="RLN24743.1"/>
    <property type="molecule type" value="Genomic_DNA"/>
</dbReference>